<feature type="compositionally biased region" description="Polar residues" evidence="1">
    <location>
        <begin position="1"/>
        <end position="27"/>
    </location>
</feature>
<dbReference type="EMBL" id="MTYH01000073">
    <property type="protein sequence ID" value="PNP40061.1"/>
    <property type="molecule type" value="Genomic_DNA"/>
</dbReference>
<evidence type="ECO:0000313" key="2">
    <source>
        <dbReference type="EMBL" id="PNP40061.1"/>
    </source>
</evidence>
<dbReference type="Proteomes" id="UP000236546">
    <property type="component" value="Unassembled WGS sequence"/>
</dbReference>
<organism evidence="2 3">
    <name type="scientific">Trichoderma gamsii</name>
    <dbReference type="NCBI Taxonomy" id="398673"/>
    <lineage>
        <taxon>Eukaryota</taxon>
        <taxon>Fungi</taxon>
        <taxon>Dikarya</taxon>
        <taxon>Ascomycota</taxon>
        <taxon>Pezizomycotina</taxon>
        <taxon>Sordariomycetes</taxon>
        <taxon>Hypocreomycetidae</taxon>
        <taxon>Hypocreales</taxon>
        <taxon>Hypocreaceae</taxon>
        <taxon>Trichoderma</taxon>
    </lineage>
</organism>
<sequence length="71" mass="7649">MLTSDSAQRPSLRSPTDAQPGQRQLPGNTRRHPGRCALIAKPVQGAVDKPQRSKVKSHPAKASGVPQWELA</sequence>
<feature type="region of interest" description="Disordered" evidence="1">
    <location>
        <begin position="1"/>
        <end position="71"/>
    </location>
</feature>
<accession>A0A2K0T3F9</accession>
<dbReference type="AlphaFoldDB" id="A0A2K0T3F9"/>
<evidence type="ECO:0000256" key="1">
    <source>
        <dbReference type="SAM" id="MobiDB-lite"/>
    </source>
</evidence>
<proteinExistence type="predicted"/>
<name>A0A2K0T3F9_9HYPO</name>
<reference evidence="2 3" key="1">
    <citation type="submission" date="2017-02" db="EMBL/GenBank/DDBJ databases">
        <title>Genomes of Trichoderma spp. with biocontrol activity.</title>
        <authorList>
            <person name="Gardiner D."/>
            <person name="Kazan K."/>
            <person name="Vos C."/>
            <person name="Harvey P."/>
        </authorList>
    </citation>
    <scope>NUCLEOTIDE SEQUENCE [LARGE SCALE GENOMIC DNA]</scope>
    <source>
        <strain evidence="2 3">A5MH</strain>
    </source>
</reference>
<evidence type="ECO:0000313" key="3">
    <source>
        <dbReference type="Proteomes" id="UP000236546"/>
    </source>
</evidence>
<gene>
    <name evidence="2" type="ORF">TGAMA5MH_07983</name>
</gene>
<protein>
    <submittedName>
        <fullName evidence="2">Uncharacterized protein</fullName>
    </submittedName>
</protein>
<comment type="caution">
    <text evidence="2">The sequence shown here is derived from an EMBL/GenBank/DDBJ whole genome shotgun (WGS) entry which is preliminary data.</text>
</comment>